<proteinExistence type="predicted"/>
<sequence length="57" mass="6228">MTFEEIFDPGVARAKQAMERERLLPAPENVAEAPPAPPPPDGVTIPSLEDLVPFEED</sequence>
<reference evidence="2 3" key="1">
    <citation type="submission" date="2023-09" db="EMBL/GenBank/DDBJ databases">
        <title>Demequina sp. a novel bacteria isolated from Capsicum annuum.</title>
        <authorList>
            <person name="Humaira Z."/>
            <person name="Lee J."/>
            <person name="Cho D."/>
        </authorList>
    </citation>
    <scope>NUCLEOTIDE SEQUENCE [LARGE SCALE GENOMIC DNA]</scope>
    <source>
        <strain evidence="2 3">OYTSA14</strain>
    </source>
</reference>
<dbReference type="RefSeq" id="WP_313499771.1">
    <property type="nucleotide sequence ID" value="NZ_CP134879.1"/>
</dbReference>
<dbReference type="AlphaFoldDB" id="A0AA96F8E5"/>
<organism evidence="2 3">
    <name type="scientific">Demequina capsici</name>
    <dbReference type="NCBI Taxonomy" id="3075620"/>
    <lineage>
        <taxon>Bacteria</taxon>
        <taxon>Bacillati</taxon>
        <taxon>Actinomycetota</taxon>
        <taxon>Actinomycetes</taxon>
        <taxon>Micrococcales</taxon>
        <taxon>Demequinaceae</taxon>
        <taxon>Demequina</taxon>
    </lineage>
</organism>
<name>A0AA96F8E5_9MICO</name>
<gene>
    <name evidence="2" type="ORF">RN606_02780</name>
</gene>
<feature type="region of interest" description="Disordered" evidence="1">
    <location>
        <begin position="20"/>
        <end position="57"/>
    </location>
</feature>
<protein>
    <submittedName>
        <fullName evidence="2">Uncharacterized protein</fullName>
    </submittedName>
</protein>
<dbReference type="Proteomes" id="UP001304125">
    <property type="component" value="Chromosome"/>
</dbReference>
<evidence type="ECO:0000313" key="2">
    <source>
        <dbReference type="EMBL" id="WNM25088.1"/>
    </source>
</evidence>
<keyword evidence="3" id="KW-1185">Reference proteome</keyword>
<evidence type="ECO:0000256" key="1">
    <source>
        <dbReference type="SAM" id="MobiDB-lite"/>
    </source>
</evidence>
<accession>A0AA96F8E5</accession>
<evidence type="ECO:0000313" key="3">
    <source>
        <dbReference type="Proteomes" id="UP001304125"/>
    </source>
</evidence>
<dbReference type="EMBL" id="CP134879">
    <property type="protein sequence ID" value="WNM25088.1"/>
    <property type="molecule type" value="Genomic_DNA"/>
</dbReference>